<protein>
    <submittedName>
        <fullName evidence="2">Uncharacterized protein</fullName>
    </submittedName>
</protein>
<name>A0A1J5P7S2_9ZZZZ</name>
<evidence type="ECO:0000256" key="1">
    <source>
        <dbReference type="SAM" id="MobiDB-lite"/>
    </source>
</evidence>
<proteinExistence type="predicted"/>
<sequence>MISWFAAINQAHSTTNPGFRNSDGWTEMNPSDNHRVAPLPKSDPMKGSIMINTKVTRNPTTPSRRTASGEISEVRNIATIASAPKIACRST</sequence>
<reference evidence="2" key="1">
    <citation type="submission" date="2016-10" db="EMBL/GenBank/DDBJ databases">
        <title>Sequence of Gallionella enrichment culture.</title>
        <authorList>
            <person name="Poehlein A."/>
            <person name="Muehling M."/>
            <person name="Daniel R."/>
        </authorList>
    </citation>
    <scope>NUCLEOTIDE SEQUENCE</scope>
</reference>
<comment type="caution">
    <text evidence="2">The sequence shown here is derived from an EMBL/GenBank/DDBJ whole genome shotgun (WGS) entry which is preliminary data.</text>
</comment>
<dbReference type="EMBL" id="MLJW01005804">
    <property type="protein sequence ID" value="OIQ67633.1"/>
    <property type="molecule type" value="Genomic_DNA"/>
</dbReference>
<feature type="region of interest" description="Disordered" evidence="1">
    <location>
        <begin position="13"/>
        <end position="47"/>
    </location>
</feature>
<accession>A0A1J5P7S2</accession>
<gene>
    <name evidence="2" type="ORF">GALL_507860</name>
</gene>
<evidence type="ECO:0000313" key="2">
    <source>
        <dbReference type="EMBL" id="OIQ67633.1"/>
    </source>
</evidence>
<organism evidence="2">
    <name type="scientific">mine drainage metagenome</name>
    <dbReference type="NCBI Taxonomy" id="410659"/>
    <lineage>
        <taxon>unclassified sequences</taxon>
        <taxon>metagenomes</taxon>
        <taxon>ecological metagenomes</taxon>
    </lineage>
</organism>
<dbReference type="AlphaFoldDB" id="A0A1J5P7S2"/>